<dbReference type="GeneID" id="66881324"/>
<dbReference type="Pfam" id="PF00437">
    <property type="entry name" value="T2SSE"/>
    <property type="match status" value="1"/>
</dbReference>
<evidence type="ECO:0000256" key="2">
    <source>
        <dbReference type="ARBA" id="ARBA00022741"/>
    </source>
</evidence>
<reference evidence="5 6" key="1">
    <citation type="submission" date="2018-06" db="EMBL/GenBank/DDBJ databases">
        <authorList>
            <consortium name="Pathogen Informatics"/>
            <person name="Doyle S."/>
        </authorList>
    </citation>
    <scope>NUCLEOTIDE SEQUENCE [LARGE SCALE GENOMIC DNA]</scope>
    <source>
        <strain evidence="5 6">NCTC10476</strain>
    </source>
</reference>
<evidence type="ECO:0000259" key="4">
    <source>
        <dbReference type="PROSITE" id="PS00662"/>
    </source>
</evidence>
<dbReference type="GO" id="GO:0005524">
    <property type="term" value="F:ATP binding"/>
    <property type="evidence" value="ECO:0007669"/>
    <property type="project" value="UniProtKB-KW"/>
</dbReference>
<dbReference type="AlphaFoldDB" id="A0A380SBB4"/>
<evidence type="ECO:0000256" key="3">
    <source>
        <dbReference type="ARBA" id="ARBA00022840"/>
    </source>
</evidence>
<keyword evidence="6" id="KW-1185">Reference proteome</keyword>
<dbReference type="Gene3D" id="3.30.450.90">
    <property type="match status" value="1"/>
</dbReference>
<dbReference type="OrthoDB" id="5790493at2"/>
<dbReference type="GO" id="GO:0005886">
    <property type="term" value="C:plasma membrane"/>
    <property type="evidence" value="ECO:0007669"/>
    <property type="project" value="TreeGrafter"/>
</dbReference>
<sequence>MSYEQKGSAYLHLDISNSAHPVLSISDAHSTHISVQSEIASAFKKYPSLRIERVQLDALKALQQSRITEHAVNGDFSAQQAKVISFFKQAKEKGASDIHLLIGMNNVTTVQFRVHGDLETITQLERAEGMTLASAIVMSMCDMAEKSFNPNRSQDGRVRKEFLQGLSLFGARYAHAPSEFGLYVVMRILPDEGKSPPTLDELGYLPEQQVLIRRMVARPEGNVTVAGPTGSGKSTTLRTFSAMYLAFTGNRKRLLTIEDPPEGLIHGAVQMPIIADRNDPEALNRAWVRSISASLRLDPDAIIVGEIRDTNSVKSALTAAKSGHIVLDTLHANDSVGILDRLTDTLDIPMGQVADPQVMIGLISQRLVQLLCPHCKKSWHDVEAEMDLEKKALLTRFCQTDTLAFRQHEGCEHCYKGITGRKVIAEVIRPDATFMELFRHQGKLAARSYWVNELGGITRGQHLLRYLHAGLVDPIEADYISPLDEDSLTLLPKKESV</sequence>
<dbReference type="EMBL" id="UHJG01000003">
    <property type="protein sequence ID" value="SUQ37503.1"/>
    <property type="molecule type" value="Genomic_DNA"/>
</dbReference>
<proteinExistence type="inferred from homology"/>
<gene>
    <name evidence="5" type="primary">epsE_2</name>
    <name evidence="5" type="ORF">NCTC10476_03632</name>
</gene>
<dbReference type="SUPFAM" id="SSF52540">
    <property type="entry name" value="P-loop containing nucleoside triphosphate hydrolases"/>
    <property type="match status" value="1"/>
</dbReference>
<comment type="similarity">
    <text evidence="1">Belongs to the GSP E family.</text>
</comment>
<dbReference type="RefSeq" id="WP_069971730.1">
    <property type="nucleotide sequence ID" value="NZ_CCYO01000001.1"/>
</dbReference>
<evidence type="ECO:0000313" key="6">
    <source>
        <dbReference type="Proteomes" id="UP000255169"/>
    </source>
</evidence>
<dbReference type="Proteomes" id="UP000255169">
    <property type="component" value="Unassembled WGS sequence"/>
</dbReference>
<dbReference type="PANTHER" id="PTHR30258:SF1">
    <property type="entry name" value="PROTEIN TRANSPORT PROTEIN HOFB HOMOLOG"/>
    <property type="match status" value="1"/>
</dbReference>
<dbReference type="GO" id="GO:0016887">
    <property type="term" value="F:ATP hydrolysis activity"/>
    <property type="evidence" value="ECO:0007669"/>
    <property type="project" value="TreeGrafter"/>
</dbReference>
<feature type="domain" description="Bacterial type II secretion system protein E" evidence="4">
    <location>
        <begin position="295"/>
        <end position="309"/>
    </location>
</feature>
<organism evidence="5 6">
    <name type="scientific">Yersinia ruckeri</name>
    <dbReference type="NCBI Taxonomy" id="29486"/>
    <lineage>
        <taxon>Bacteria</taxon>
        <taxon>Pseudomonadati</taxon>
        <taxon>Pseudomonadota</taxon>
        <taxon>Gammaproteobacteria</taxon>
        <taxon>Enterobacterales</taxon>
        <taxon>Yersiniaceae</taxon>
        <taxon>Yersinia</taxon>
    </lineage>
</organism>
<dbReference type="Gene3D" id="3.40.50.300">
    <property type="entry name" value="P-loop containing nucleotide triphosphate hydrolases"/>
    <property type="match status" value="1"/>
</dbReference>
<protein>
    <submittedName>
        <fullName evidence="5">Putative type IV pilus protein</fullName>
    </submittedName>
</protein>
<evidence type="ECO:0000313" key="5">
    <source>
        <dbReference type="EMBL" id="SUQ37503.1"/>
    </source>
</evidence>
<dbReference type="InterPro" id="IPR001482">
    <property type="entry name" value="T2SS/T4SS_dom"/>
</dbReference>
<keyword evidence="3" id="KW-0067">ATP-binding</keyword>
<dbReference type="InterPro" id="IPR027417">
    <property type="entry name" value="P-loop_NTPase"/>
</dbReference>
<dbReference type="PANTHER" id="PTHR30258">
    <property type="entry name" value="TYPE II SECRETION SYSTEM PROTEIN GSPE-RELATED"/>
    <property type="match status" value="1"/>
</dbReference>
<accession>A0A380SBB4</accession>
<keyword evidence="2" id="KW-0547">Nucleotide-binding</keyword>
<dbReference type="PROSITE" id="PS00662">
    <property type="entry name" value="T2SP_E"/>
    <property type="match status" value="1"/>
</dbReference>
<evidence type="ECO:0000256" key="1">
    <source>
        <dbReference type="ARBA" id="ARBA00006611"/>
    </source>
</evidence>
<name>A0A380SBB4_YERRU</name>